<evidence type="ECO:0000259" key="2">
    <source>
        <dbReference type="Pfam" id="PF01757"/>
    </source>
</evidence>
<reference evidence="3 4" key="1">
    <citation type="submission" date="2022-07" db="EMBL/GenBank/DDBJ databases">
        <title>Novel species in genus Aeromicrobium.</title>
        <authorList>
            <person name="Ye L."/>
        </authorList>
    </citation>
    <scope>NUCLEOTIDE SEQUENCE [LARGE SCALE GENOMIC DNA]</scope>
    <source>
        <strain evidence="4">zg-Y50</strain>
    </source>
</reference>
<feature type="transmembrane region" description="Helical" evidence="1">
    <location>
        <begin position="270"/>
        <end position="291"/>
    </location>
</feature>
<dbReference type="Pfam" id="PF01757">
    <property type="entry name" value="Acyl_transf_3"/>
    <property type="match status" value="1"/>
</dbReference>
<keyword evidence="3" id="KW-0012">Acyltransferase</keyword>
<proteinExistence type="predicted"/>
<feature type="transmembrane region" description="Helical" evidence="1">
    <location>
        <begin position="31"/>
        <end position="48"/>
    </location>
</feature>
<accession>A0ABY5KHV4</accession>
<feature type="domain" description="Acyltransferase 3" evidence="2">
    <location>
        <begin position="29"/>
        <end position="392"/>
    </location>
</feature>
<gene>
    <name evidence="3" type="ORF">NP095_09280</name>
</gene>
<keyword evidence="4" id="KW-1185">Reference proteome</keyword>
<feature type="transmembrane region" description="Helical" evidence="1">
    <location>
        <begin position="378"/>
        <end position="398"/>
    </location>
</feature>
<feature type="transmembrane region" description="Helical" evidence="1">
    <location>
        <begin position="311"/>
        <end position="336"/>
    </location>
</feature>
<keyword evidence="1" id="KW-0812">Transmembrane</keyword>
<feature type="transmembrane region" description="Helical" evidence="1">
    <location>
        <begin position="112"/>
        <end position="131"/>
    </location>
</feature>
<dbReference type="PANTHER" id="PTHR23028">
    <property type="entry name" value="ACETYLTRANSFERASE"/>
    <property type="match status" value="1"/>
</dbReference>
<sequence length="418" mass="43238">MRHPNGRNATTTYPIPTEPGGFMGHLRLVDGLRAVAAGLVLVSHVGFWTGASRIDLVGGLVARGDAGVAVFFAISAFLLLRPAIGRGLDGAQGPRRSTGVYAAHRAARILPAYWLALAGVLAAAVLIPSAGGLGGAGKVLAQVLLLQGYTGEYYQSFTQTWSLTTEVTFYVLVPFLGAALAHVLGRRGGVRGVRSLLAATVAVGLLGLVVQAAAAAWTRAGSDGGAGVLATSVLGHLAWFSVGVLVALLTEARRRGIGPLVTRPAVAAVWDSRPTLVLLAVVTFVVASSPVAGPRDLAVPTLGQAVAKEGLYALFALFLLAAAVREPAAGTPAGVIARAGLTRWLGDISYGVFLWHVLVLQVLFAVTGATVFAAGFWWVLYATVGFSVALASASWWLVERPILSAVRGRTARDTATRA</sequence>
<feature type="transmembrane region" description="Helical" evidence="1">
    <location>
        <begin position="60"/>
        <end position="80"/>
    </location>
</feature>
<keyword evidence="3" id="KW-0808">Transferase</keyword>
<organism evidence="3 4">
    <name type="scientific">Aeromicrobium duanguangcaii</name>
    <dbReference type="NCBI Taxonomy" id="2968086"/>
    <lineage>
        <taxon>Bacteria</taxon>
        <taxon>Bacillati</taxon>
        <taxon>Actinomycetota</taxon>
        <taxon>Actinomycetes</taxon>
        <taxon>Propionibacteriales</taxon>
        <taxon>Nocardioidaceae</taxon>
        <taxon>Aeromicrobium</taxon>
    </lineage>
</organism>
<dbReference type="GO" id="GO:0016746">
    <property type="term" value="F:acyltransferase activity"/>
    <property type="evidence" value="ECO:0007669"/>
    <property type="project" value="UniProtKB-KW"/>
</dbReference>
<dbReference type="InterPro" id="IPR050879">
    <property type="entry name" value="Acyltransferase_3"/>
</dbReference>
<evidence type="ECO:0000313" key="3">
    <source>
        <dbReference type="EMBL" id="UUI70052.1"/>
    </source>
</evidence>
<feature type="transmembrane region" description="Helical" evidence="1">
    <location>
        <begin position="348"/>
        <end position="372"/>
    </location>
</feature>
<evidence type="ECO:0000313" key="4">
    <source>
        <dbReference type="Proteomes" id="UP001315860"/>
    </source>
</evidence>
<protein>
    <submittedName>
        <fullName evidence="3">Acyltransferase</fullName>
    </submittedName>
</protein>
<dbReference type="InterPro" id="IPR002656">
    <property type="entry name" value="Acyl_transf_3_dom"/>
</dbReference>
<dbReference type="EMBL" id="CP101990">
    <property type="protein sequence ID" value="UUI70052.1"/>
    <property type="molecule type" value="Genomic_DNA"/>
</dbReference>
<feature type="transmembrane region" description="Helical" evidence="1">
    <location>
        <begin position="229"/>
        <end position="249"/>
    </location>
</feature>
<dbReference type="PANTHER" id="PTHR23028:SF53">
    <property type="entry name" value="ACYL_TRANSF_3 DOMAIN-CONTAINING PROTEIN"/>
    <property type="match status" value="1"/>
</dbReference>
<evidence type="ECO:0000256" key="1">
    <source>
        <dbReference type="SAM" id="Phobius"/>
    </source>
</evidence>
<name>A0ABY5KHV4_9ACTN</name>
<dbReference type="RefSeq" id="WP_256766142.1">
    <property type="nucleotide sequence ID" value="NZ_CP101990.1"/>
</dbReference>
<feature type="transmembrane region" description="Helical" evidence="1">
    <location>
        <begin position="196"/>
        <end position="217"/>
    </location>
</feature>
<keyword evidence="1" id="KW-1133">Transmembrane helix</keyword>
<feature type="transmembrane region" description="Helical" evidence="1">
    <location>
        <begin position="167"/>
        <end position="184"/>
    </location>
</feature>
<keyword evidence="1" id="KW-0472">Membrane</keyword>
<dbReference type="Proteomes" id="UP001315860">
    <property type="component" value="Chromosome"/>
</dbReference>